<dbReference type="AlphaFoldDB" id="A0A2H3CNX4"/>
<gene>
    <name evidence="2" type="ORF">ARMGADRAFT_604917</name>
</gene>
<dbReference type="EMBL" id="KZ293696">
    <property type="protein sequence ID" value="PBK84779.1"/>
    <property type="molecule type" value="Genomic_DNA"/>
</dbReference>
<feature type="region of interest" description="Disordered" evidence="1">
    <location>
        <begin position="1"/>
        <end position="35"/>
    </location>
</feature>
<organism evidence="2 3">
    <name type="scientific">Armillaria gallica</name>
    <name type="common">Bulbous honey fungus</name>
    <name type="synonym">Armillaria bulbosa</name>
    <dbReference type="NCBI Taxonomy" id="47427"/>
    <lineage>
        <taxon>Eukaryota</taxon>
        <taxon>Fungi</taxon>
        <taxon>Dikarya</taxon>
        <taxon>Basidiomycota</taxon>
        <taxon>Agaricomycotina</taxon>
        <taxon>Agaricomycetes</taxon>
        <taxon>Agaricomycetidae</taxon>
        <taxon>Agaricales</taxon>
        <taxon>Marasmiineae</taxon>
        <taxon>Physalacriaceae</taxon>
        <taxon>Armillaria</taxon>
    </lineage>
</organism>
<evidence type="ECO:0000313" key="3">
    <source>
        <dbReference type="Proteomes" id="UP000217790"/>
    </source>
</evidence>
<keyword evidence="3" id="KW-1185">Reference proteome</keyword>
<reference evidence="3" key="1">
    <citation type="journal article" date="2017" name="Nat. Ecol. Evol.">
        <title>Genome expansion and lineage-specific genetic innovations in the forest pathogenic fungi Armillaria.</title>
        <authorList>
            <person name="Sipos G."/>
            <person name="Prasanna A.N."/>
            <person name="Walter M.C."/>
            <person name="O'Connor E."/>
            <person name="Balint B."/>
            <person name="Krizsan K."/>
            <person name="Kiss B."/>
            <person name="Hess J."/>
            <person name="Varga T."/>
            <person name="Slot J."/>
            <person name="Riley R."/>
            <person name="Boka B."/>
            <person name="Rigling D."/>
            <person name="Barry K."/>
            <person name="Lee J."/>
            <person name="Mihaltcheva S."/>
            <person name="LaButti K."/>
            <person name="Lipzen A."/>
            <person name="Waldron R."/>
            <person name="Moloney N.M."/>
            <person name="Sperisen C."/>
            <person name="Kredics L."/>
            <person name="Vagvoelgyi C."/>
            <person name="Patrignani A."/>
            <person name="Fitzpatrick D."/>
            <person name="Nagy I."/>
            <person name="Doyle S."/>
            <person name="Anderson J.B."/>
            <person name="Grigoriev I.V."/>
            <person name="Gueldener U."/>
            <person name="Muensterkoetter M."/>
            <person name="Nagy L.G."/>
        </authorList>
    </citation>
    <scope>NUCLEOTIDE SEQUENCE [LARGE SCALE GENOMIC DNA]</scope>
    <source>
        <strain evidence="3">Ar21-2</strain>
    </source>
</reference>
<dbReference type="InParanoid" id="A0A2H3CNX4"/>
<protein>
    <submittedName>
        <fullName evidence="2">Uncharacterized protein</fullName>
    </submittedName>
</protein>
<evidence type="ECO:0000256" key="1">
    <source>
        <dbReference type="SAM" id="MobiDB-lite"/>
    </source>
</evidence>
<sequence length="56" mass="6128">MIPQFSQSKDYLSDGDTSISTRALEDQPNALTQSEIEESQKVLAVKLGWNIQASGT</sequence>
<evidence type="ECO:0000313" key="2">
    <source>
        <dbReference type="EMBL" id="PBK84779.1"/>
    </source>
</evidence>
<feature type="compositionally biased region" description="Polar residues" evidence="1">
    <location>
        <begin position="1"/>
        <end position="21"/>
    </location>
</feature>
<proteinExistence type="predicted"/>
<dbReference type="Proteomes" id="UP000217790">
    <property type="component" value="Unassembled WGS sequence"/>
</dbReference>
<name>A0A2H3CNX4_ARMGA</name>
<accession>A0A2H3CNX4</accession>